<gene>
    <name evidence="3" type="ORF">BU23DRAFT_575012</name>
</gene>
<dbReference type="OrthoDB" id="3932329at2759"/>
<evidence type="ECO:0000256" key="1">
    <source>
        <dbReference type="SAM" id="MobiDB-lite"/>
    </source>
</evidence>
<keyword evidence="4" id="KW-1185">Reference proteome</keyword>
<organism evidence="3 4">
    <name type="scientific">Bimuria novae-zelandiae CBS 107.79</name>
    <dbReference type="NCBI Taxonomy" id="1447943"/>
    <lineage>
        <taxon>Eukaryota</taxon>
        <taxon>Fungi</taxon>
        <taxon>Dikarya</taxon>
        <taxon>Ascomycota</taxon>
        <taxon>Pezizomycotina</taxon>
        <taxon>Dothideomycetes</taxon>
        <taxon>Pleosporomycetidae</taxon>
        <taxon>Pleosporales</taxon>
        <taxon>Massarineae</taxon>
        <taxon>Didymosphaeriaceae</taxon>
        <taxon>Bimuria</taxon>
    </lineage>
</organism>
<feature type="domain" description="F-box" evidence="2">
    <location>
        <begin position="272"/>
        <end position="319"/>
    </location>
</feature>
<dbReference type="InterPro" id="IPR001810">
    <property type="entry name" value="F-box_dom"/>
</dbReference>
<feature type="compositionally biased region" description="Polar residues" evidence="1">
    <location>
        <begin position="251"/>
        <end position="265"/>
    </location>
</feature>
<sequence length="366" mass="40194">MSALAAPTSAPTSVAISDHLSRISMTMVPPSPLSRRALKTEVVIHASVMATSVFSVICGAPFALEPGIYNIDTTRPEFQLIGTPSTFRSHSMTEPVLYAHHGEHGDKSAVVSEVTSWDITDADCFCLNGSFYQVLKEDASGDIIFPLHEKCVQIAYRAMYFRNASEASGEPPSSPKRLYNALKSHYKSAKSLGASMYPDALGAFARCDLLGFSNIRSEDCLGWWSGSHEKYLSDPITIGDLTTFVCGELRQTQPRSPGSPSSSDATIGPRQSHGLERLPTELMGHITEFLPARATIALHRSGKTFSEKVSLDDRFWRSRLCNGALLSHVWDMNEEETKRYAPSGFNWDWRSLISSLAAEFTGDENS</sequence>
<feature type="region of interest" description="Disordered" evidence="1">
    <location>
        <begin position="251"/>
        <end position="273"/>
    </location>
</feature>
<dbReference type="PROSITE" id="PS50181">
    <property type="entry name" value="FBOX"/>
    <property type="match status" value="1"/>
</dbReference>
<proteinExistence type="predicted"/>
<dbReference type="EMBL" id="ML976765">
    <property type="protein sequence ID" value="KAF1965295.1"/>
    <property type="molecule type" value="Genomic_DNA"/>
</dbReference>
<evidence type="ECO:0000313" key="4">
    <source>
        <dbReference type="Proteomes" id="UP000800036"/>
    </source>
</evidence>
<dbReference type="Proteomes" id="UP000800036">
    <property type="component" value="Unassembled WGS sequence"/>
</dbReference>
<dbReference type="AlphaFoldDB" id="A0A6A5UKD3"/>
<evidence type="ECO:0000259" key="2">
    <source>
        <dbReference type="PROSITE" id="PS50181"/>
    </source>
</evidence>
<reference evidence="3" key="1">
    <citation type="journal article" date="2020" name="Stud. Mycol.">
        <title>101 Dothideomycetes genomes: a test case for predicting lifestyles and emergence of pathogens.</title>
        <authorList>
            <person name="Haridas S."/>
            <person name="Albert R."/>
            <person name="Binder M."/>
            <person name="Bloem J."/>
            <person name="Labutti K."/>
            <person name="Salamov A."/>
            <person name="Andreopoulos B."/>
            <person name="Baker S."/>
            <person name="Barry K."/>
            <person name="Bills G."/>
            <person name="Bluhm B."/>
            <person name="Cannon C."/>
            <person name="Castanera R."/>
            <person name="Culley D."/>
            <person name="Daum C."/>
            <person name="Ezra D."/>
            <person name="Gonzalez J."/>
            <person name="Henrissat B."/>
            <person name="Kuo A."/>
            <person name="Liang C."/>
            <person name="Lipzen A."/>
            <person name="Lutzoni F."/>
            <person name="Magnuson J."/>
            <person name="Mondo S."/>
            <person name="Nolan M."/>
            <person name="Ohm R."/>
            <person name="Pangilinan J."/>
            <person name="Park H.-J."/>
            <person name="Ramirez L."/>
            <person name="Alfaro M."/>
            <person name="Sun H."/>
            <person name="Tritt A."/>
            <person name="Yoshinaga Y."/>
            <person name="Zwiers L.-H."/>
            <person name="Turgeon B."/>
            <person name="Goodwin S."/>
            <person name="Spatafora J."/>
            <person name="Crous P."/>
            <person name="Grigoriev I."/>
        </authorList>
    </citation>
    <scope>NUCLEOTIDE SEQUENCE</scope>
    <source>
        <strain evidence="3">CBS 107.79</strain>
    </source>
</reference>
<accession>A0A6A5UKD3</accession>
<evidence type="ECO:0000313" key="3">
    <source>
        <dbReference type="EMBL" id="KAF1965295.1"/>
    </source>
</evidence>
<protein>
    <recommendedName>
        <fullName evidence="2">F-box domain-containing protein</fullName>
    </recommendedName>
</protein>
<name>A0A6A5UKD3_9PLEO</name>